<feature type="region of interest" description="Disordered" evidence="1">
    <location>
        <begin position="36"/>
        <end position="97"/>
    </location>
</feature>
<comment type="caution">
    <text evidence="3">The sequence shown here is derived from an EMBL/GenBank/DDBJ whole genome shotgun (WGS) entry which is preliminary data.</text>
</comment>
<dbReference type="EMBL" id="JARKHS020022400">
    <property type="protein sequence ID" value="KAK8769610.1"/>
    <property type="molecule type" value="Genomic_DNA"/>
</dbReference>
<proteinExistence type="predicted"/>
<dbReference type="Proteomes" id="UP001321473">
    <property type="component" value="Unassembled WGS sequence"/>
</dbReference>
<keyword evidence="4" id="KW-1185">Reference proteome</keyword>
<feature type="non-terminal residue" evidence="3">
    <location>
        <position position="97"/>
    </location>
</feature>
<feature type="domain" description="DM13" evidence="2">
    <location>
        <begin position="1"/>
        <end position="97"/>
    </location>
</feature>
<evidence type="ECO:0000259" key="2">
    <source>
        <dbReference type="PROSITE" id="PS51549"/>
    </source>
</evidence>
<evidence type="ECO:0000256" key="1">
    <source>
        <dbReference type="SAM" id="MobiDB-lite"/>
    </source>
</evidence>
<feature type="compositionally biased region" description="Low complexity" evidence="1">
    <location>
        <begin position="55"/>
        <end position="69"/>
    </location>
</feature>
<name>A0AAQ4E4I8_AMBAM</name>
<sequence length="97" mass="10800">MPEHCISGAVYVASESAFYLVDFSYDGRGTGAFFWAGDTSTPDGRGEALPDENGTRSSRTSRSRPAWTTRSRRLWPPMSLAPTTPASRPSWWKTRKL</sequence>
<gene>
    <name evidence="3" type="ORF">V5799_013924</name>
</gene>
<organism evidence="3 4">
    <name type="scientific">Amblyomma americanum</name>
    <name type="common">Lone star tick</name>
    <dbReference type="NCBI Taxonomy" id="6943"/>
    <lineage>
        <taxon>Eukaryota</taxon>
        <taxon>Metazoa</taxon>
        <taxon>Ecdysozoa</taxon>
        <taxon>Arthropoda</taxon>
        <taxon>Chelicerata</taxon>
        <taxon>Arachnida</taxon>
        <taxon>Acari</taxon>
        <taxon>Parasitiformes</taxon>
        <taxon>Ixodida</taxon>
        <taxon>Ixodoidea</taxon>
        <taxon>Ixodidae</taxon>
        <taxon>Amblyomminae</taxon>
        <taxon>Amblyomma</taxon>
    </lineage>
</organism>
<dbReference type="Pfam" id="PF10517">
    <property type="entry name" value="DM13"/>
    <property type="match status" value="1"/>
</dbReference>
<evidence type="ECO:0000313" key="4">
    <source>
        <dbReference type="Proteomes" id="UP001321473"/>
    </source>
</evidence>
<dbReference type="AlphaFoldDB" id="A0AAQ4E4I8"/>
<evidence type="ECO:0000313" key="3">
    <source>
        <dbReference type="EMBL" id="KAK8769610.1"/>
    </source>
</evidence>
<dbReference type="PROSITE" id="PS51549">
    <property type="entry name" value="DM13"/>
    <property type="match status" value="1"/>
</dbReference>
<protein>
    <recommendedName>
        <fullName evidence="2">DM13 domain-containing protein</fullName>
    </recommendedName>
</protein>
<accession>A0AAQ4E4I8</accession>
<reference evidence="3 4" key="1">
    <citation type="journal article" date="2023" name="Arcadia Sci">
        <title>De novo assembly of a long-read Amblyomma americanum tick genome.</title>
        <authorList>
            <person name="Chou S."/>
            <person name="Poskanzer K.E."/>
            <person name="Rollins M."/>
            <person name="Thuy-Boun P.S."/>
        </authorList>
    </citation>
    <scope>NUCLEOTIDE SEQUENCE [LARGE SCALE GENOMIC DNA]</scope>
    <source>
        <strain evidence="3">F_SG_1</strain>
        <tissue evidence="3">Salivary glands</tissue>
    </source>
</reference>
<dbReference type="InterPro" id="IPR019545">
    <property type="entry name" value="DM13_domain"/>
</dbReference>